<reference evidence="9 10" key="1">
    <citation type="submission" date="2024-02" db="EMBL/GenBank/DDBJ databases">
        <authorList>
            <person name="Chen Y."/>
            <person name="Shah S."/>
            <person name="Dougan E. K."/>
            <person name="Thang M."/>
            <person name="Chan C."/>
        </authorList>
    </citation>
    <scope>NUCLEOTIDE SEQUENCE [LARGE SCALE GENOMIC DNA]</scope>
</reference>
<name>A0ABP0IL62_9DINO</name>
<dbReference type="InterPro" id="IPR025202">
    <property type="entry name" value="PLD-like_dom"/>
</dbReference>
<dbReference type="InterPro" id="IPR036397">
    <property type="entry name" value="RNaseH_sf"/>
</dbReference>
<evidence type="ECO:0000259" key="8">
    <source>
        <dbReference type="PROSITE" id="PS50994"/>
    </source>
</evidence>
<feature type="region of interest" description="Disordered" evidence="7">
    <location>
        <begin position="185"/>
        <end position="231"/>
    </location>
</feature>
<keyword evidence="10" id="KW-1185">Reference proteome</keyword>
<dbReference type="InterPro" id="IPR001584">
    <property type="entry name" value="Integrase_cat-core"/>
</dbReference>
<evidence type="ECO:0000256" key="7">
    <source>
        <dbReference type="SAM" id="MobiDB-lite"/>
    </source>
</evidence>
<keyword evidence="5" id="KW-0378">Hydrolase</keyword>
<protein>
    <submittedName>
        <fullName evidence="9">Retrovirus-related Pol polyprotein from transposon 412</fullName>
    </submittedName>
</protein>
<dbReference type="PANTHER" id="PTHR37984:SF5">
    <property type="entry name" value="PROTEIN NYNRIN-LIKE"/>
    <property type="match status" value="1"/>
</dbReference>
<dbReference type="InterPro" id="IPR041588">
    <property type="entry name" value="Integrase_H2C2"/>
</dbReference>
<feature type="compositionally biased region" description="Basic and acidic residues" evidence="7">
    <location>
        <begin position="3319"/>
        <end position="3332"/>
    </location>
</feature>
<proteinExistence type="predicted"/>
<dbReference type="Pfam" id="PF17917">
    <property type="entry name" value="RT_RNaseH"/>
    <property type="match status" value="1"/>
</dbReference>
<dbReference type="SUPFAM" id="SSF56672">
    <property type="entry name" value="DNA/RNA polymerases"/>
    <property type="match status" value="2"/>
</dbReference>
<dbReference type="InterPro" id="IPR041373">
    <property type="entry name" value="RT_RNaseH"/>
</dbReference>
<sequence>MSKEVADQPEGVTLGECIADGRAPVPEEMSFFKWPAWRKVEGKRPTRRRDGRGTTTVEEVALWRATMADLYGDDRAEGAAEVEELLKQLKALYRPQDEMSEYLTRITRLVLALKTLGHEGQLEGRAGPGGLYERVGDRWDVRGMVRYLREKFTTAAVGTEMPAENITEHVSAIGELIMQLGGKESTQSGKLFSTPSQDEDRPAGGTPPRPISLGDMSRERMGPKDLGGDSPLRAKVATLEMELEALRHGSEASDGHKDLAAALEAQTRALEAALTGKSQQTSLTSVKTDVNWPTLTDDRSEARDVVQFYEEFEDCCSLANNCKGMSYREQLIALRGRCKGSRLKTYTNIYRSAWKSGEILENLEKVYNRIKEKHLVFAESKEEKEVRIDNEHALLNKGRMSAHQFEPLFEASVSELESIGLGKTPRELYLSYLRKMPMHLQKEIRGDKRLWKGETLLRSPQTWEEAHRVVLEFEQREATHRATANAVYSYGDEVGGAAMNNPFAAFSVVIGGVVGSAGAVSRFESGAATQPPQVLSLEQPSNPADGKSRFTSLDDLPKDWFHLAENEPGGYQYKTVVRVLDKKVETMLDGCAGSNHLTEELVVGMLNRAAELNIAPNDKRFPVVRFEKWTYPEYVHGIASGAPVPLKGAVVIRVRFLEGEQPERTKDGPEILVRCKVAARGTSDWHGLILGGRALDCEAKSGLGFRPGPDAHILDTLGIKIPRCEDLSRQRKDRAYAFHSVLSSLDEPEGFETGGDQRQLLRFAGEEPVVLAPGDGALVPVTRDFAQVIDGSLCEGVLPIEGPVEAVPGIWDSGAVSGMVLVTAQDEEVTLEAGRPVAEVRPGLAEVTVCECGMMDSHLTSPSEGKVCQECGVGIASSPSACQLCGATERAVVRDLQACRTCARTLGARTRRAGYGLLSTLAAASVLLGTMTSPREVSPETCKFLDGVPTGGWRECHGGHCYVGKWPFEDALTGVNESEYPFRTLVVRQGSQWALWETVDLRRWSFSDCADLAGDQVGVFCTKAGPRWAGWLDGSATSGLGTSRGLHERRETGKNPCLHIVETVDMEKMGEETPTDYYYSRLRADLGERYKKADPHLLDHLVSLEGFLDKSIIFGFSFGISKAEICVTKGKLLEHFIGRSGSSPDPERCQAVKDFPPLTEKVQIQQFLGCANWLRGYMTSEYGHAAKVLGAWQKPGAVFPEKGLGTSDTDGCKAFRAIKRMMCECIALAVFDEASAADGSCPLEQVADASGIAVGGTVLQMSRDLSRMKVLMTHSRSLTEAQQNWPPLIQEAFAQLEVKRASRKMFGTIKSICWTDHANLTRSQTSDIGVDAKLVRWVAEILADGSEIRSLSGRSAKLGDGFSRNPKDRDALLQARTKDLAGIAGQLKGFNLEEYLGAGTEDEEGAIPWAVGEDAVPNRIAVAEDCGAEVIEARVLVVMDYQRHKEGNAVLADAGRLFEHALPGIKVQLRACYGPFEDDEGCCSHFDGAAGRLSGGKKIKRLRVDLLTSCAKVLREIGSFLPDLVVGFGQGGVISALLRWPLVTEVTLQARNLQVKETVKVGAGWGRIKGIWAVDPRIWRNQVGQEDVGLACPELGKEFPVEPLRGFGVATKKGRPDETARMLEALRLTRVERVDSVGLRSALSEPPREMWEHEGLCSCGKRTYLFSRCPTCIAREAEEDFARAVESSVEAKEEEENDDLRLEVAGMLAAVEKPSGGLFIPEELVRKWGSGGLIDRLRSSAAVQSVETQFGMLAARLWKKTQGFRNLGKPCQDFPYRTVWIVMHDGEVVQGHQCCKEETATKVTMEWALEQVHWHNHTSLITEVCERVWENRSAENLPPSFRRLLRLLGPCAGIEGWDDGKGSESKIWVLTDWGSPGRQEAREGAGVAEFRVSGSLRTSWYDAQRRDDTLAGHFRKPEYPFRVSGDGVLEREVKLKTGQTVQVPVVPNGVAAANGLTWRRACYNAVHGGVLGAHRSAQVTLKLMERAVWWPAMEEDIKRWVASCLACLKGRGRPTKVETKAVKCTASTCWEEVSVDCEGPNREDRAGYRYSLTYLCCLSHAILLEPLRSLTHSEVRRAFTRCVLRSRTIPSLVRSDRGVEFKNSLMQELHALLGSQQRFSTALRPCELGTNERVHQEVQKVLGAILHELGSTDCWSDWLIVAEYVLDNTPGPHGYTPRDLERSWSLALPLERDVLKDAMSFEPVSEWAARQFAEFREISAIVSKHWDAASEARAKLANRFRRSVDLKVGDRVVWRSPTARPEGAGRMPWRPGLNGPWEIVEVRGHRLLLEPVVPPVPFSASDPRKRIEAHAEDCILVPADSDPPESRDPVVFEDDREGQAPSLGQQVVGDTTQVEFSVQRRGRQFVLRLGERIAYKRSAGQKVCSLGQVTQVDVAQGQVGVHRYLPEVGGLRVKWRLAYLNEEGELGLAGARPAQEPVKIKEIICKVDISKDGVLAAASARKLDKGGYALEERVARVERAGPVSAAELCRELLTELGAGSVVDGSPSVWRTEEGRKVAKWVQTNGRPKVRFWEVFAGEAGLSSAARREGFQTAPPLDRLYPGCGRSWDLSSAVDQELFWALFDLFEPAAIHLGLPCEPYSISGKRSPQPSDELLREFAIRVLLTQEERERAGSLENPVSSLLWSMQDWIEAFGALSGPRKPWQYARTDACQYGMESRSLSDDSLGQPIEKGQVWLADFPLSSFTLRCKQPDALGKIEHNHRHVRGSVKVETEQGLRWVGCGILSGAYDPLCCESYMRCLKATLESGPGSSTPAGAGVVSTSAPRPLDVPVMATRGDISEVVTTEKLGQEARDALEKEIVALSERMNQVWKDRADKKAWDEVRADLAVYRLSGQKVEEDPRRTAKYRQEVVDGLGFGSDAKDKRPEMNEDDLAACREVLSRKATDVLASAAGSIWYSFVDAVTGFNQIANTRRAMEILAIVARSGKFLPVCLTFGPVNGPDDFCFVVDRAYGPGRGRKMKYTKEWIAYVDDLTVRTGRVVDGRFLTDEEADAEIKEACRKAPVEGRGAELGRMGGKGKRKGSKSKDRKNQRRTYAEDLHEMGYCLTRACRHGAFGHCGSAMKGGWIRLSQSSQLFGVPESWLIQAVEADAENVKPRLQLSEDRTRVRAFCGHSADLGIADAGAVYEEAEVSSLRELRLSPFSDMWHGTDLEKVSAICNFGLLAGGGSQTARLTVHWTVGRKPSRGNPVVGFRADSTAVIHTTIQALWDSEVTVWHGPEGVLLTSDAGPEALRNVFVFNEETGEYDKQVAAYSNERKEIELLPDPSSGPVQDADDQGVRDTDLTSESSFEVEVIGAPTRPSEVKREEPSPERATPRFATLDSGVPGPGTAVAEAQEEVKEAPERERSPAPKRRARARIPKGYEGEPPNFWWVHLPKELWQKDGCCRLCTSRSGIKGKCPVDDDHLVSDRHIDEMFKLEARYERERAAAAAAEAQEREEAALEERGAAPGEGASAEGRVVADDIVTTGWRFSKICRSVSIEGRKEKEGSKLAGVASRFEGDAAASSSNAPRLEELVEEAPAGGARLARAWSRKVSLGGVRAVEQALANATAAEIRHGFQTSSQAATLAEHSQGGTAADAARGERLEGLMKAGAAAYAANQLLRSRLGSEPVPEGSKPQYDYGSSLSELRPEGRELRRVAVAVAGASDAPAGATGLDARHTAALEAREAEGTGKSLRQLMREAKGPQNIAGPLQALVKPPCGWIVQESAEKREFKESREWAPVKESLRAAYEAKRKRKAEKKEEHRTLLGKALSFAKWECSRLAAVLKLSMRSVVRLVQQKERRTPRTIRSWLNKKSRNRLQHALNGNGPGWMKVLAFLAAVPLVWRTEQGAEEVVDALTSYAQRTIAEVEEVSVEIVQVTGRIVVSAVLATGMGILWWLGNLVRNKLVKSSHGNSLPARLLELKPSKNSKSAGGSTWEVTGGRGVHRVWIGEDGQGACACRAYLASGVCGHIDSAVGEARRLKVYPEKEVRFAKGSAAEKGAASLLALGAENATREKRVCFEGVAKKARELWLKPSSPPGSQGSESGCFGGVSKMTRQTELKSDDRVAKEATAGLNVQLGLENAPAAQNLEIEYVRNKEAQVRAVELLQQYPKASVRVTAYSFDQPDMVEVIKGHQGFVRILVDAGMTHESRTKMQLQSLMMLRNAGHRIRVCRGRSLSKAYAEDSRSTTAGSGLKGIQHSKTCFVENGKVGHLVVGSCNWTTSSKANRESGVVITADVDHRVFQAFKEHFEEDWEESQVFDEADFQSSQGQRPKAGRKQSSASAD</sequence>
<evidence type="ECO:0000256" key="1">
    <source>
        <dbReference type="ARBA" id="ARBA00022679"/>
    </source>
</evidence>
<dbReference type="PANTHER" id="PTHR37984">
    <property type="entry name" value="PROTEIN CBG26694"/>
    <property type="match status" value="1"/>
</dbReference>
<keyword evidence="3" id="KW-0540">Nuclease</keyword>
<feature type="domain" description="Integrase catalytic" evidence="8">
    <location>
        <begin position="2010"/>
        <end position="2197"/>
    </location>
</feature>
<feature type="region of interest" description="Disordered" evidence="7">
    <location>
        <begin position="3026"/>
        <end position="3051"/>
    </location>
</feature>
<dbReference type="Pfam" id="PF17921">
    <property type="entry name" value="Integrase_H2C2"/>
    <property type="match status" value="1"/>
</dbReference>
<dbReference type="Gene3D" id="3.30.420.10">
    <property type="entry name" value="Ribonuclease H-like superfamily/Ribonuclease H"/>
    <property type="match status" value="1"/>
</dbReference>
<feature type="region of interest" description="Disordered" evidence="7">
    <location>
        <begin position="4255"/>
        <end position="4283"/>
    </location>
</feature>
<evidence type="ECO:0000256" key="6">
    <source>
        <dbReference type="ARBA" id="ARBA00022918"/>
    </source>
</evidence>
<dbReference type="Proteomes" id="UP001642464">
    <property type="component" value="Unassembled WGS sequence"/>
</dbReference>
<dbReference type="Gene3D" id="3.30.870.10">
    <property type="entry name" value="Endonuclease Chain A"/>
    <property type="match status" value="1"/>
</dbReference>
<keyword evidence="6" id="KW-0695">RNA-directed DNA polymerase</keyword>
<dbReference type="SUPFAM" id="SSF53098">
    <property type="entry name" value="Ribonuclease H-like"/>
    <property type="match status" value="1"/>
</dbReference>
<dbReference type="Gene3D" id="1.10.340.70">
    <property type="match status" value="1"/>
</dbReference>
<organism evidence="9 10">
    <name type="scientific">Durusdinium trenchii</name>
    <dbReference type="NCBI Taxonomy" id="1381693"/>
    <lineage>
        <taxon>Eukaryota</taxon>
        <taxon>Sar</taxon>
        <taxon>Alveolata</taxon>
        <taxon>Dinophyceae</taxon>
        <taxon>Suessiales</taxon>
        <taxon>Symbiodiniaceae</taxon>
        <taxon>Durusdinium</taxon>
    </lineage>
</organism>
<feature type="compositionally biased region" description="Basic residues" evidence="7">
    <location>
        <begin position="3034"/>
        <end position="3050"/>
    </location>
</feature>
<dbReference type="SUPFAM" id="SSF56024">
    <property type="entry name" value="Phospholipase D/nuclease"/>
    <property type="match status" value="1"/>
</dbReference>
<dbReference type="InterPro" id="IPR050951">
    <property type="entry name" value="Retrovirus_Pol_polyprotein"/>
</dbReference>
<dbReference type="PROSITE" id="PS50994">
    <property type="entry name" value="INTEGRASE"/>
    <property type="match status" value="1"/>
</dbReference>
<dbReference type="InterPro" id="IPR043502">
    <property type="entry name" value="DNA/RNA_pol_sf"/>
</dbReference>
<dbReference type="InterPro" id="IPR012337">
    <property type="entry name" value="RNaseH-like_sf"/>
</dbReference>
<evidence type="ECO:0000313" key="10">
    <source>
        <dbReference type="Proteomes" id="UP001642464"/>
    </source>
</evidence>
<feature type="compositionally biased region" description="Basic and acidic residues" evidence="7">
    <location>
        <begin position="3354"/>
        <end position="3366"/>
    </location>
</feature>
<comment type="caution">
    <text evidence="9">The sequence shown here is derived from an EMBL/GenBank/DDBJ whole genome shotgun (WGS) entry which is preliminary data.</text>
</comment>
<dbReference type="EMBL" id="CAXAMM010004003">
    <property type="protein sequence ID" value="CAK9002084.1"/>
    <property type="molecule type" value="Genomic_DNA"/>
</dbReference>
<keyword evidence="1" id="KW-0808">Transferase</keyword>
<keyword evidence="2" id="KW-0548">Nucleotidyltransferase</keyword>
<dbReference type="SUPFAM" id="SSF56399">
    <property type="entry name" value="ADP-ribosylation"/>
    <property type="match status" value="1"/>
</dbReference>
<feature type="compositionally biased region" description="Basic and acidic residues" evidence="7">
    <location>
        <begin position="3451"/>
        <end position="3463"/>
    </location>
</feature>
<gene>
    <name evidence="9" type="ORF">SCF082_LOCUS7188</name>
</gene>
<keyword evidence="4" id="KW-0255">Endonuclease</keyword>
<accession>A0ABP0IL62</accession>
<feature type="compositionally biased region" description="Basic and acidic residues" evidence="7">
    <location>
        <begin position="216"/>
        <end position="227"/>
    </location>
</feature>
<feature type="region of interest" description="Disordered" evidence="7">
    <location>
        <begin position="3279"/>
        <end position="3373"/>
    </location>
</feature>
<feature type="region of interest" description="Disordered" evidence="7">
    <location>
        <begin position="3447"/>
        <end position="3471"/>
    </location>
</feature>
<evidence type="ECO:0000256" key="2">
    <source>
        <dbReference type="ARBA" id="ARBA00022695"/>
    </source>
</evidence>
<evidence type="ECO:0000256" key="4">
    <source>
        <dbReference type="ARBA" id="ARBA00022759"/>
    </source>
</evidence>
<evidence type="ECO:0000256" key="3">
    <source>
        <dbReference type="ARBA" id="ARBA00022722"/>
    </source>
</evidence>
<evidence type="ECO:0000256" key="5">
    <source>
        <dbReference type="ARBA" id="ARBA00022801"/>
    </source>
</evidence>
<feature type="compositionally biased region" description="Polar residues" evidence="7">
    <location>
        <begin position="185"/>
        <end position="196"/>
    </location>
</feature>
<evidence type="ECO:0000313" key="9">
    <source>
        <dbReference type="EMBL" id="CAK9002084.1"/>
    </source>
</evidence>
<dbReference type="Pfam" id="PF13091">
    <property type="entry name" value="PLDc_2"/>
    <property type="match status" value="1"/>
</dbReference>